<proteinExistence type="predicted"/>
<dbReference type="InterPro" id="IPR036942">
    <property type="entry name" value="Beta-barrel_TonB_sf"/>
</dbReference>
<dbReference type="RefSeq" id="WP_188698148.1">
    <property type="nucleotide sequence ID" value="NZ_BMLS01000007.1"/>
</dbReference>
<evidence type="ECO:0000256" key="5">
    <source>
        <dbReference type="ARBA" id="ARBA00022729"/>
    </source>
</evidence>
<dbReference type="Gene3D" id="2.40.170.20">
    <property type="entry name" value="TonB-dependent receptor, beta-barrel domain"/>
    <property type="match status" value="1"/>
</dbReference>
<keyword evidence="4" id="KW-0812">Transmembrane</keyword>
<dbReference type="AlphaFoldDB" id="A0A918DNA5"/>
<comment type="caution">
    <text evidence="8">The sequence shown here is derived from an EMBL/GenBank/DDBJ whole genome shotgun (WGS) entry which is preliminary data.</text>
</comment>
<keyword evidence="9" id="KW-1185">Reference proteome</keyword>
<dbReference type="GO" id="GO:0009279">
    <property type="term" value="C:cell outer membrane"/>
    <property type="evidence" value="ECO:0007669"/>
    <property type="project" value="UniProtKB-SubCell"/>
</dbReference>
<name>A0A918DNA5_9ALTE</name>
<dbReference type="EMBL" id="BMLS01000007">
    <property type="protein sequence ID" value="GGO73642.1"/>
    <property type="molecule type" value="Genomic_DNA"/>
</dbReference>
<dbReference type="Proteomes" id="UP000606935">
    <property type="component" value="Unassembled WGS sequence"/>
</dbReference>
<dbReference type="InterPro" id="IPR039426">
    <property type="entry name" value="TonB-dep_rcpt-like"/>
</dbReference>
<comment type="subcellular location">
    <subcellularLocation>
        <location evidence="1">Cell outer membrane</location>
        <topology evidence="1">Multi-pass membrane protein</topology>
    </subcellularLocation>
</comment>
<dbReference type="SUPFAM" id="SSF56935">
    <property type="entry name" value="Porins"/>
    <property type="match status" value="1"/>
</dbReference>
<reference evidence="8" key="1">
    <citation type="journal article" date="2014" name="Int. J. Syst. Evol. Microbiol.">
        <title>Complete genome sequence of Corynebacterium casei LMG S-19264T (=DSM 44701T), isolated from a smear-ripened cheese.</title>
        <authorList>
            <consortium name="US DOE Joint Genome Institute (JGI-PGF)"/>
            <person name="Walter F."/>
            <person name="Albersmeier A."/>
            <person name="Kalinowski J."/>
            <person name="Ruckert C."/>
        </authorList>
    </citation>
    <scope>NUCLEOTIDE SEQUENCE</scope>
    <source>
        <strain evidence="8">CGMCC 1.7086</strain>
    </source>
</reference>
<dbReference type="GO" id="GO:0015344">
    <property type="term" value="F:siderophore uptake transmembrane transporter activity"/>
    <property type="evidence" value="ECO:0007669"/>
    <property type="project" value="TreeGrafter"/>
</dbReference>
<evidence type="ECO:0000313" key="8">
    <source>
        <dbReference type="EMBL" id="GGO73642.1"/>
    </source>
</evidence>
<dbReference type="PANTHER" id="PTHR30069:SF29">
    <property type="entry name" value="HEMOGLOBIN AND HEMOGLOBIN-HAPTOGLOBIN-BINDING PROTEIN 1-RELATED"/>
    <property type="match status" value="1"/>
</dbReference>
<evidence type="ECO:0000256" key="4">
    <source>
        <dbReference type="ARBA" id="ARBA00022692"/>
    </source>
</evidence>
<keyword evidence="6" id="KW-0472">Membrane</keyword>
<evidence type="ECO:0008006" key="10">
    <source>
        <dbReference type="Google" id="ProtNLM"/>
    </source>
</evidence>
<evidence type="ECO:0000313" key="9">
    <source>
        <dbReference type="Proteomes" id="UP000606935"/>
    </source>
</evidence>
<keyword evidence="7" id="KW-0998">Cell outer membrane</keyword>
<protein>
    <recommendedName>
        <fullName evidence="10">TonB-dependent receptor</fullName>
    </recommendedName>
</protein>
<accession>A0A918DNA5</accession>
<evidence type="ECO:0000256" key="2">
    <source>
        <dbReference type="ARBA" id="ARBA00022448"/>
    </source>
</evidence>
<dbReference type="PANTHER" id="PTHR30069">
    <property type="entry name" value="TONB-DEPENDENT OUTER MEMBRANE RECEPTOR"/>
    <property type="match status" value="1"/>
</dbReference>
<evidence type="ECO:0000256" key="3">
    <source>
        <dbReference type="ARBA" id="ARBA00022452"/>
    </source>
</evidence>
<keyword evidence="3" id="KW-1134">Transmembrane beta strand</keyword>
<keyword evidence="5" id="KW-0732">Signal</keyword>
<organism evidence="8 9">
    <name type="scientific">Bowmanella pacifica</name>
    <dbReference type="NCBI Taxonomy" id="502051"/>
    <lineage>
        <taxon>Bacteria</taxon>
        <taxon>Pseudomonadati</taxon>
        <taxon>Pseudomonadota</taxon>
        <taxon>Gammaproteobacteria</taxon>
        <taxon>Alteromonadales</taxon>
        <taxon>Alteromonadaceae</taxon>
        <taxon>Bowmanella</taxon>
    </lineage>
</organism>
<evidence type="ECO:0000256" key="1">
    <source>
        <dbReference type="ARBA" id="ARBA00004571"/>
    </source>
</evidence>
<gene>
    <name evidence="8" type="ORF">GCM10010982_34640</name>
</gene>
<evidence type="ECO:0000256" key="7">
    <source>
        <dbReference type="ARBA" id="ARBA00023237"/>
    </source>
</evidence>
<sequence>MQNLPFKLSAIALTVFISQGLGAQERLEKIEVVHKRSSILSEITESSEKLVAMPGALGDPLQAVFALPGVVAAGGSMSSPAVRGSSPSDNSFEVDFMPAGYIFHDFGNSIFNKYLLQDFQLYSAAYGTSYANVTGAVFDVALRNPKYQAVKTTLDFSLFNAGVFVEGAITDNLAFYLSGRKSMLPLFFSEGEEIEDEDGEKTGVIINDAPDDNDYQGKLVWEPNGNNQFSLSFTGANDSAAANFSQLAEFSLKNPEYQGDAKFKRGFNSQSLIWDHFAQNYQFKLGIGSLAGDERLEYGKQATGTDGFFQDKENKQLSLKGRLNYRLNEKHHLLFDAGYFDHQVVFDYDMFLYNCTELDPDCDLKKGERITDKHKVDYTSQMLAASHIWQINDALQSELGVQWHRNDLTDENFINPRLALRYQLNDSNRINLKAGRYNRLQDIEYLVEDIGNPELDSQTAMHTSIGYEQDLADEWSWSVETYYKTMDKLPLGLSGYGDADKLYSNEVEGRAYGVDLMVNKNRTDRWYGWFSVSYGKSERTDLRADVTRNYYADTPLVVNAVFNYQINERWNGGFNFTARSGQAYTPIVGVRENPDFDGRFLPIYGEPFSERFDTYSRLDVRFERMTDFFGLDAKLVLEVMNILGTENISHIDLDYRKINSTSDLILKENEDDFGMRPSIGFSVTF</sequence>
<keyword evidence="2" id="KW-0813">Transport</keyword>
<reference evidence="8" key="2">
    <citation type="submission" date="2020-09" db="EMBL/GenBank/DDBJ databases">
        <authorList>
            <person name="Sun Q."/>
            <person name="Zhou Y."/>
        </authorList>
    </citation>
    <scope>NUCLEOTIDE SEQUENCE</scope>
    <source>
        <strain evidence="8">CGMCC 1.7086</strain>
    </source>
</reference>
<dbReference type="GO" id="GO:0044718">
    <property type="term" value="P:siderophore transmembrane transport"/>
    <property type="evidence" value="ECO:0007669"/>
    <property type="project" value="TreeGrafter"/>
</dbReference>
<evidence type="ECO:0000256" key="6">
    <source>
        <dbReference type="ARBA" id="ARBA00023136"/>
    </source>
</evidence>